<dbReference type="EMBL" id="KN848001">
    <property type="protein sequence ID" value="KIR44381.1"/>
    <property type="molecule type" value="Genomic_DNA"/>
</dbReference>
<name>A0A0D0V9Y5_CRYGA</name>
<reference evidence="1" key="1">
    <citation type="submission" date="2015-01" db="EMBL/GenBank/DDBJ databases">
        <title>The Genome Sequence of Cryptococcus gattii CA1280.</title>
        <authorList>
            <consortium name="The Broad Institute Genomics Platform"/>
            <person name="Cuomo C."/>
            <person name="Litvintseva A."/>
            <person name="Chen Y."/>
            <person name="Heitman J."/>
            <person name="Sun S."/>
            <person name="Springer D."/>
            <person name="Dromer F."/>
            <person name="Young S."/>
            <person name="Zeng Q."/>
            <person name="Gargeya S."/>
            <person name="Abouelleil A."/>
            <person name="Alvarado L."/>
            <person name="Chapman S.B."/>
            <person name="Gainer-Dewar J."/>
            <person name="Goldberg J."/>
            <person name="Griggs A."/>
            <person name="Gujja S."/>
            <person name="Hansen M."/>
            <person name="Howarth C."/>
            <person name="Imamovic A."/>
            <person name="Larimer J."/>
            <person name="Murphy C."/>
            <person name="Naylor J."/>
            <person name="Pearson M."/>
            <person name="Priest M."/>
            <person name="Roberts A."/>
            <person name="Saif S."/>
            <person name="Shea T."/>
            <person name="Sykes S."/>
            <person name="Wortman J."/>
            <person name="Nusbaum C."/>
            <person name="Birren B."/>
        </authorList>
    </citation>
    <scope>NUCLEOTIDE SEQUENCE [LARGE SCALE GENOMIC DNA]</scope>
    <source>
        <strain evidence="1">CA1280</strain>
    </source>
</reference>
<proteinExistence type="predicted"/>
<dbReference type="HOGENOM" id="CLU_2558227_0_0_1"/>
<protein>
    <submittedName>
        <fullName evidence="1">Uncharacterized protein</fullName>
    </submittedName>
</protein>
<accession>A0A0D0V9Y5</accession>
<sequence length="82" mass="9361">MMIMMMARLPLPKSAKILRWTKFSSLSLVSWISFDMSLMYPFGLGLAALRSTLTKQTFTLQRTNPCHLMKIMSIGSTIRKCT</sequence>
<dbReference type="AlphaFoldDB" id="A0A0D0V9Y5"/>
<gene>
    <name evidence="1" type="ORF">I312_06394</name>
</gene>
<organism evidence="1">
    <name type="scientific">Cryptococcus bacillisporus CA1280</name>
    <dbReference type="NCBI Taxonomy" id="1296109"/>
    <lineage>
        <taxon>Eukaryota</taxon>
        <taxon>Fungi</taxon>
        <taxon>Dikarya</taxon>
        <taxon>Basidiomycota</taxon>
        <taxon>Agaricomycotina</taxon>
        <taxon>Tremellomycetes</taxon>
        <taxon>Tremellales</taxon>
        <taxon>Cryptococcaceae</taxon>
        <taxon>Cryptococcus</taxon>
        <taxon>Cryptococcus gattii species complex</taxon>
    </lineage>
</organism>
<evidence type="ECO:0000313" key="1">
    <source>
        <dbReference type="EMBL" id="KIR44381.1"/>
    </source>
</evidence>